<name>A0A4R3Z0G2_9GAMM</name>
<keyword evidence="2" id="KW-0862">Zinc</keyword>
<keyword evidence="1" id="KW-0479">Metal-binding</keyword>
<dbReference type="InterPro" id="IPR050129">
    <property type="entry name" value="Zn_alcohol_dh"/>
</dbReference>
<gene>
    <name evidence="5" type="ORF">EDC52_103424</name>
</gene>
<evidence type="ECO:0000256" key="2">
    <source>
        <dbReference type="ARBA" id="ARBA00022833"/>
    </source>
</evidence>
<reference evidence="5 6" key="1">
    <citation type="submission" date="2019-03" db="EMBL/GenBank/DDBJ databases">
        <title>Genomic Encyclopedia of Type Strains, Phase IV (KMG-IV): sequencing the most valuable type-strain genomes for metagenomic binning, comparative biology and taxonomic classification.</title>
        <authorList>
            <person name="Goeker M."/>
        </authorList>
    </citation>
    <scope>NUCLEOTIDE SEQUENCE [LARGE SCALE GENOMIC DNA]</scope>
    <source>
        <strain evidence="5 6">DSM 19580</strain>
    </source>
</reference>
<dbReference type="GO" id="GO:0008270">
    <property type="term" value="F:zinc ion binding"/>
    <property type="evidence" value="ECO:0007669"/>
    <property type="project" value="InterPro"/>
</dbReference>
<proteinExistence type="predicted"/>
<evidence type="ECO:0000313" key="5">
    <source>
        <dbReference type="EMBL" id="TCV98332.1"/>
    </source>
</evidence>
<dbReference type="AlphaFoldDB" id="A0A4R3Z0G2"/>
<dbReference type="SUPFAM" id="SSF50129">
    <property type="entry name" value="GroES-like"/>
    <property type="match status" value="1"/>
</dbReference>
<feature type="domain" description="Alcohol dehydrogenase-like N-terminal" evidence="4">
    <location>
        <begin position="34"/>
        <end position="126"/>
    </location>
</feature>
<dbReference type="InterPro" id="IPR013154">
    <property type="entry name" value="ADH-like_N"/>
</dbReference>
<dbReference type="PANTHER" id="PTHR43401">
    <property type="entry name" value="L-THREONINE 3-DEHYDROGENASE"/>
    <property type="match status" value="1"/>
</dbReference>
<dbReference type="GO" id="GO:0016491">
    <property type="term" value="F:oxidoreductase activity"/>
    <property type="evidence" value="ECO:0007669"/>
    <property type="project" value="UniProtKB-KW"/>
</dbReference>
<dbReference type="Gene3D" id="3.40.50.720">
    <property type="entry name" value="NAD(P)-binding Rossmann-like Domain"/>
    <property type="match status" value="1"/>
</dbReference>
<dbReference type="PROSITE" id="PS00059">
    <property type="entry name" value="ADH_ZINC"/>
    <property type="match status" value="1"/>
</dbReference>
<evidence type="ECO:0000256" key="3">
    <source>
        <dbReference type="ARBA" id="ARBA00023002"/>
    </source>
</evidence>
<evidence type="ECO:0000259" key="4">
    <source>
        <dbReference type="Pfam" id="PF08240"/>
    </source>
</evidence>
<dbReference type="PANTHER" id="PTHR43401:SF2">
    <property type="entry name" value="L-THREONINE 3-DEHYDROGENASE"/>
    <property type="match status" value="1"/>
</dbReference>
<evidence type="ECO:0000256" key="1">
    <source>
        <dbReference type="ARBA" id="ARBA00022723"/>
    </source>
</evidence>
<keyword evidence="3" id="KW-0560">Oxidoreductase</keyword>
<keyword evidence="6" id="KW-1185">Reference proteome</keyword>
<dbReference type="SUPFAM" id="SSF51735">
    <property type="entry name" value="NAD(P)-binding Rossmann-fold domains"/>
    <property type="match status" value="1"/>
</dbReference>
<dbReference type="Pfam" id="PF08240">
    <property type="entry name" value="ADH_N"/>
    <property type="match status" value="1"/>
</dbReference>
<evidence type="ECO:0000313" key="6">
    <source>
        <dbReference type="Proteomes" id="UP000295719"/>
    </source>
</evidence>
<accession>A0A4R3Z0G2</accession>
<dbReference type="InterPro" id="IPR036291">
    <property type="entry name" value="NAD(P)-bd_dom_sf"/>
</dbReference>
<sequence length="333" mass="37955">MTARTRNVIARLDRPGRFNFHYPELDDDIAAGFIRVKISHCGVCGTDRSFYLGHRDEGYPISLGHEHCGVVTATGEGVSAFKEGERIAIDPNYRCGQCAFCLRRMGHLCVKGAEQHYSNRGYARFIDIHHSYAQVMPDYRSDHIGALIEPLSVALHGLALSTLDDREGDILIQGCGGLGTMLAFALLESSDRDIYLNDNHDFKMDNIRSLYPSRIKHHHSQRQYSLIFEATGQSSGFYSSCRLLDKCARLLVLSRYHADEPFIPERFPWKQPEIKFCHLNGDSIHMTEAARLLATSWSEHHDHLLSFHPFEQINQVFEEYENIKSNKKIILSE</sequence>
<protein>
    <submittedName>
        <fullName evidence="5">Threonine dehydrogenase-like Zn-dependent dehydrogenase</fullName>
    </submittedName>
</protein>
<comment type="caution">
    <text evidence="5">The sequence shown here is derived from an EMBL/GenBank/DDBJ whole genome shotgun (WGS) entry which is preliminary data.</text>
</comment>
<dbReference type="InterPro" id="IPR002328">
    <property type="entry name" value="ADH_Zn_CS"/>
</dbReference>
<dbReference type="InterPro" id="IPR011032">
    <property type="entry name" value="GroES-like_sf"/>
</dbReference>
<dbReference type="EMBL" id="SMCR01000003">
    <property type="protein sequence ID" value="TCV98332.1"/>
    <property type="molecule type" value="Genomic_DNA"/>
</dbReference>
<dbReference type="OrthoDB" id="9773078at2"/>
<dbReference type="Gene3D" id="3.90.180.10">
    <property type="entry name" value="Medium-chain alcohol dehydrogenases, catalytic domain"/>
    <property type="match status" value="1"/>
</dbReference>
<organism evidence="5 6">
    <name type="scientific">Biostraticola tofi</name>
    <dbReference type="NCBI Taxonomy" id="466109"/>
    <lineage>
        <taxon>Bacteria</taxon>
        <taxon>Pseudomonadati</taxon>
        <taxon>Pseudomonadota</taxon>
        <taxon>Gammaproteobacteria</taxon>
        <taxon>Enterobacterales</taxon>
        <taxon>Bruguierivoracaceae</taxon>
        <taxon>Biostraticola</taxon>
    </lineage>
</organism>
<dbReference type="RefSeq" id="WP_131865074.1">
    <property type="nucleotide sequence ID" value="NZ_SMCR01000003.1"/>
</dbReference>
<dbReference type="Proteomes" id="UP000295719">
    <property type="component" value="Unassembled WGS sequence"/>
</dbReference>